<feature type="compositionally biased region" description="Gly residues" evidence="1">
    <location>
        <begin position="551"/>
        <end position="567"/>
    </location>
</feature>
<feature type="compositionally biased region" description="Polar residues" evidence="1">
    <location>
        <begin position="371"/>
        <end position="383"/>
    </location>
</feature>
<feature type="region of interest" description="Disordered" evidence="1">
    <location>
        <begin position="49"/>
        <end position="70"/>
    </location>
</feature>
<feature type="compositionally biased region" description="Polar residues" evidence="1">
    <location>
        <begin position="49"/>
        <end position="63"/>
    </location>
</feature>
<protein>
    <recommendedName>
        <fullName evidence="2">DUF7896 domain-containing protein</fullName>
    </recommendedName>
</protein>
<evidence type="ECO:0000259" key="2">
    <source>
        <dbReference type="Pfam" id="PF25438"/>
    </source>
</evidence>
<accession>A0A6A6JYC6</accession>
<dbReference type="Proteomes" id="UP000800097">
    <property type="component" value="Unassembled WGS sequence"/>
</dbReference>
<dbReference type="Pfam" id="PF25438">
    <property type="entry name" value="DUF7896"/>
    <property type="match status" value="1"/>
</dbReference>
<evidence type="ECO:0000313" key="4">
    <source>
        <dbReference type="Proteomes" id="UP000800097"/>
    </source>
</evidence>
<dbReference type="EMBL" id="ML986484">
    <property type="protein sequence ID" value="KAF2281224.1"/>
    <property type="molecule type" value="Genomic_DNA"/>
</dbReference>
<evidence type="ECO:0000313" key="3">
    <source>
        <dbReference type="EMBL" id="KAF2281224.1"/>
    </source>
</evidence>
<feature type="region of interest" description="Disordered" evidence="1">
    <location>
        <begin position="347"/>
        <end position="435"/>
    </location>
</feature>
<keyword evidence="4" id="KW-1185">Reference proteome</keyword>
<dbReference type="AlphaFoldDB" id="A0A6A6JYC6"/>
<feature type="compositionally biased region" description="Pro residues" evidence="1">
    <location>
        <begin position="410"/>
        <end position="419"/>
    </location>
</feature>
<organism evidence="3 4">
    <name type="scientific">Westerdykella ornata</name>
    <dbReference type="NCBI Taxonomy" id="318751"/>
    <lineage>
        <taxon>Eukaryota</taxon>
        <taxon>Fungi</taxon>
        <taxon>Dikarya</taxon>
        <taxon>Ascomycota</taxon>
        <taxon>Pezizomycotina</taxon>
        <taxon>Dothideomycetes</taxon>
        <taxon>Pleosporomycetidae</taxon>
        <taxon>Pleosporales</taxon>
        <taxon>Sporormiaceae</taxon>
        <taxon>Westerdykella</taxon>
    </lineage>
</organism>
<dbReference type="PANTHER" id="PTHR42031">
    <property type="entry name" value="KEY LIME PATHOGENICITY PROTEIN"/>
    <property type="match status" value="1"/>
</dbReference>
<feature type="domain" description="DUF7896" evidence="2">
    <location>
        <begin position="493"/>
        <end position="582"/>
    </location>
</feature>
<feature type="compositionally biased region" description="Low complexity" evidence="1">
    <location>
        <begin position="350"/>
        <end position="370"/>
    </location>
</feature>
<dbReference type="GeneID" id="54555703"/>
<name>A0A6A6JYC6_WESOR</name>
<feature type="region of interest" description="Disordered" evidence="1">
    <location>
        <begin position="536"/>
        <end position="568"/>
    </location>
</feature>
<dbReference type="InterPro" id="IPR057218">
    <property type="entry name" value="DUF7896"/>
</dbReference>
<dbReference type="OrthoDB" id="5377599at2759"/>
<reference evidence="3" key="1">
    <citation type="journal article" date="2020" name="Stud. Mycol.">
        <title>101 Dothideomycetes genomes: a test case for predicting lifestyles and emergence of pathogens.</title>
        <authorList>
            <person name="Haridas S."/>
            <person name="Albert R."/>
            <person name="Binder M."/>
            <person name="Bloem J."/>
            <person name="Labutti K."/>
            <person name="Salamov A."/>
            <person name="Andreopoulos B."/>
            <person name="Baker S."/>
            <person name="Barry K."/>
            <person name="Bills G."/>
            <person name="Bluhm B."/>
            <person name="Cannon C."/>
            <person name="Castanera R."/>
            <person name="Culley D."/>
            <person name="Daum C."/>
            <person name="Ezra D."/>
            <person name="Gonzalez J."/>
            <person name="Henrissat B."/>
            <person name="Kuo A."/>
            <person name="Liang C."/>
            <person name="Lipzen A."/>
            <person name="Lutzoni F."/>
            <person name="Magnuson J."/>
            <person name="Mondo S."/>
            <person name="Nolan M."/>
            <person name="Ohm R."/>
            <person name="Pangilinan J."/>
            <person name="Park H.-J."/>
            <person name="Ramirez L."/>
            <person name="Alfaro M."/>
            <person name="Sun H."/>
            <person name="Tritt A."/>
            <person name="Yoshinaga Y."/>
            <person name="Zwiers L.-H."/>
            <person name="Turgeon B."/>
            <person name="Goodwin S."/>
            <person name="Spatafora J."/>
            <person name="Crous P."/>
            <person name="Grigoriev I."/>
        </authorList>
    </citation>
    <scope>NUCLEOTIDE SEQUENCE</scope>
    <source>
        <strain evidence="3">CBS 379.55</strain>
    </source>
</reference>
<dbReference type="RefSeq" id="XP_033658761.1">
    <property type="nucleotide sequence ID" value="XM_033802528.1"/>
</dbReference>
<sequence length="655" mass="70637">MASSAKPSADPTYLQVLNSLQLALRNSNLPQEQREQLWLQATSAISTRRSTPSSQLRQVPRSMSASSTSISSQIQTADAIVMDRTRSAPAASHRHDISSFSAPSGDDMGMLAQRSFSSLPTSQYCSDMESSNYTLYSHATALRRQRSLQPIHEQTALGTDSVVEYQPADYVSTHIEPLGSSALPLNPHLDVDHLHLQVDPLIQDAQSWCPPLDGSLSPGIASTGALTPSTPSSSSMSRRTSCNAQFLDSMSMLRLPSSDASGFEPLPTEDGSFLLFPLDPVNSSAISGCGDSLLSSSSFSFSSSLVGSDNQVFPFSSAQQSAPSVSPLGGFQDQCLSNGLNANLEEQHQSNGMSRNMRRSSSNSSNNENGTSARRTANSSTDSYHPRPNLSATTHASTSRRIAPKSTTPPTAPLPPALPNPANTSLPSSTLTPPNITIQQQAPTALPIPIPKTPYRRPAHAKLLCPHCNQRPSGFRGTHELDRHIARAHSVQRKGYICIDASDSGTFLANCKHCRNGKVYGAYYNAAAHLRRAHFHPRKRGRKGVANGAPNGRGKGGEGRGGMGGGDDPPMEWLREKWIREVDVCEDGMKYNDESDEADGVRVGDEAAAVPQMMRECSRSVENGYEYFSTTQSTPQQLAGVAQEEEWDFGEFMAL</sequence>
<dbReference type="PANTHER" id="PTHR42031:SF1">
    <property type="entry name" value="KEY LIME PATHOGENICITY PROTEIN"/>
    <property type="match status" value="1"/>
</dbReference>
<feature type="compositionally biased region" description="Polar residues" evidence="1">
    <location>
        <begin position="390"/>
        <end position="400"/>
    </location>
</feature>
<evidence type="ECO:0000256" key="1">
    <source>
        <dbReference type="SAM" id="MobiDB-lite"/>
    </source>
</evidence>
<proteinExistence type="predicted"/>
<gene>
    <name evidence="3" type="ORF">EI97DRAFT_497874</name>
</gene>